<feature type="compositionally biased region" description="Low complexity" evidence="1">
    <location>
        <begin position="758"/>
        <end position="777"/>
    </location>
</feature>
<dbReference type="PANTHER" id="PTHR31409">
    <property type="entry name" value="WASH COMPLEX SUBUNIT 4"/>
    <property type="match status" value="1"/>
</dbReference>
<dbReference type="GO" id="GO:0005768">
    <property type="term" value="C:endosome"/>
    <property type="evidence" value="ECO:0007669"/>
    <property type="project" value="TreeGrafter"/>
</dbReference>
<feature type="domain" description="WASH complex subunit 4 N-terminal" evidence="3">
    <location>
        <begin position="37"/>
        <end position="655"/>
    </location>
</feature>
<dbReference type="GO" id="GO:0071203">
    <property type="term" value="C:WASH complex"/>
    <property type="evidence" value="ECO:0007669"/>
    <property type="project" value="InterPro"/>
</dbReference>
<feature type="compositionally biased region" description="Gly residues" evidence="1">
    <location>
        <begin position="778"/>
        <end position="788"/>
    </location>
</feature>
<name>A0AAD7UAP8_9STRA</name>
<evidence type="ECO:0000259" key="2">
    <source>
        <dbReference type="Pfam" id="PF14744"/>
    </source>
</evidence>
<dbReference type="InterPro" id="IPR028283">
    <property type="entry name" value="WASH-7_C"/>
</dbReference>
<dbReference type="InterPro" id="IPR027307">
    <property type="entry name" value="WASH7"/>
</dbReference>
<accession>A0AAD7UAP8</accession>
<dbReference type="Pfam" id="PF14744">
    <property type="entry name" value="WASH-7_mid"/>
    <property type="match status" value="2"/>
</dbReference>
<dbReference type="Pfam" id="PF14746">
    <property type="entry name" value="WASH-7_C"/>
    <property type="match status" value="1"/>
</dbReference>
<comment type="caution">
    <text evidence="5">The sequence shown here is derived from an EMBL/GenBank/DDBJ whole genome shotgun (WGS) entry which is preliminary data.</text>
</comment>
<organism evidence="5 6">
    <name type="scientific">Chrysophaeum taylorii</name>
    <dbReference type="NCBI Taxonomy" id="2483200"/>
    <lineage>
        <taxon>Eukaryota</taxon>
        <taxon>Sar</taxon>
        <taxon>Stramenopiles</taxon>
        <taxon>Ochrophyta</taxon>
        <taxon>Pelagophyceae</taxon>
        <taxon>Pelagomonadales</taxon>
        <taxon>Pelagomonadaceae</taxon>
        <taxon>Chrysophaeum</taxon>
    </lineage>
</organism>
<feature type="region of interest" description="Disordered" evidence="1">
    <location>
        <begin position="1219"/>
        <end position="1264"/>
    </location>
</feature>
<dbReference type="PANTHER" id="PTHR31409:SF0">
    <property type="entry name" value="WASH COMPLEX SUBUNIT 4"/>
    <property type="match status" value="1"/>
</dbReference>
<dbReference type="InterPro" id="IPR028282">
    <property type="entry name" value="WASH-7_central"/>
</dbReference>
<evidence type="ECO:0000256" key="1">
    <source>
        <dbReference type="SAM" id="MobiDB-lite"/>
    </source>
</evidence>
<dbReference type="GO" id="GO:0007032">
    <property type="term" value="P:endosome organization"/>
    <property type="evidence" value="ECO:0007669"/>
    <property type="project" value="TreeGrafter"/>
</dbReference>
<feature type="domain" description="WASH complex subunit 7 central" evidence="2">
    <location>
        <begin position="807"/>
        <end position="1066"/>
    </location>
</feature>
<feature type="compositionally biased region" description="Acidic residues" evidence="1">
    <location>
        <begin position="1244"/>
        <end position="1254"/>
    </location>
</feature>
<keyword evidence="6" id="KW-1185">Reference proteome</keyword>
<feature type="compositionally biased region" description="Basic residues" evidence="1">
    <location>
        <begin position="1219"/>
        <end position="1234"/>
    </location>
</feature>
<sequence length="1292" mass="143237">METDNARAWVLDFESEEDGGKKPVAAELQRFLSVAQKHESELEVLKSEVVEDKVVLWPLERRASVVRLEVRPPERAPAIELAQTGERSLRKVIGVFAFVGDEVRELADLADAHFVPGLSCFGDGRACDEVAPGPGQREVEFGRALPFLQELSNFVDRCHACALNLVQQLAALYSPVEESYAVTFRDVRLEAAFQSLADLLALLVTVDLAVDQNEALAAAWADYKRLLQRVRSDPDAWAPALGGSDAARRLAKFERLLADLDRCALRANCFRVCAEQDFEELEDDDDDEEDDRRRARRTISVRSNHVLLKEFERAVKSQLERCSGVVGTPSETQERQQLVGTVALYAFSRRLAPASAEPDAKLYRTIWSLEKKVPVITLAAGRALPFFVADFLQDHAPPPPATIRKLDPSPDSLASARRDACRALDADFEARAKTLQARCRGFLAKAKARFARCPAAAAADSGGASRGQAAEALLEQRAALLLRGLALARAHATLLRSCVAFHVSLATPFAKRALAPLCSIVEGLKAIEHAVCREHAASIAESASGASRALARAMLAQFGPLRVKLERKRFASTAGRLDALAAVDAATALLSSSDVFSPSRVGVLGLALSIAFNDKTAPESATTERRCKDRAVALLRRLELLSTLDHRFARACDCSTLYWSRELFDPMLETVGANAPSSLPRVVAAAADVAPTLRAAQHAEDPAALVDGWATFVVDALEARVVLPLCHQIENDLRVRAHSLGAARHRKSHEATTTTTMSSSSSAAAPSSSSHSPAAVVGSGGGGGGGNNGAAAPAARKRFANNNNNHHHHHREATDQQQQEWRTLTLLNLPPVRVLDRKVDLKRRVGAYLEKTFYDLTVVALHDWATYAEMRALALQSYDLELRDNHLPMGSLDVGLDVLRIMQNIDVFVSKFSYNLNQQNFVERKPDRGSKNVRAISIRSIASSLRQHGLGVLNTTVNYTYQFLAQKFHVFSQFLYDDYIRSHLGKERRWFRKHRDQCASMYPYDRAADFQRDIRKLGVGDDGHSFLDHFRVLITEIGNALGYVRMVRSAGAAFCADAASFVPDFDEVPTDDVDSTRFSETTRRALANLRSVVDTLSRNFAEGRDYFKVLVNVFKKVLLSGDHAHLDNFYTIVPALCLSWVDASLLAKDRMFKQNRTREAYYADDGFAVGIAYVLAILEQGSRFDSLHWFDRVKSKLLADEAQLEKRLVAREEKKARDKKRSWFLSSGKHKQPNRQRDEQQEGGNEEEEDGDDDSNARALQLTGRRIKATKRENELLYFSISGARVFFRRNE</sequence>
<feature type="domain" description="WASH complex subunit 7 C-terminal" evidence="4">
    <location>
        <begin position="1082"/>
        <end position="1289"/>
    </location>
</feature>
<evidence type="ECO:0008006" key="7">
    <source>
        <dbReference type="Google" id="ProtNLM"/>
    </source>
</evidence>
<proteinExistence type="predicted"/>
<protein>
    <recommendedName>
        <fullName evidence="7">WASH complex subunit 7</fullName>
    </recommendedName>
</protein>
<dbReference type="Proteomes" id="UP001230188">
    <property type="component" value="Unassembled WGS sequence"/>
</dbReference>
<dbReference type="InterPro" id="IPR028191">
    <property type="entry name" value="WASH-4_N"/>
</dbReference>
<dbReference type="EMBL" id="JAQMWT010000432">
    <property type="protein sequence ID" value="KAJ8601416.1"/>
    <property type="molecule type" value="Genomic_DNA"/>
</dbReference>
<reference evidence="5" key="1">
    <citation type="submission" date="2023-01" db="EMBL/GenBank/DDBJ databases">
        <title>Metagenome sequencing of chrysophaentin producing Chrysophaeum taylorii.</title>
        <authorList>
            <person name="Davison J."/>
            <person name="Bewley C."/>
        </authorList>
    </citation>
    <scope>NUCLEOTIDE SEQUENCE</scope>
    <source>
        <strain evidence="5">NIES-1699</strain>
    </source>
</reference>
<evidence type="ECO:0000313" key="5">
    <source>
        <dbReference type="EMBL" id="KAJ8601416.1"/>
    </source>
</evidence>
<dbReference type="Pfam" id="PF14745">
    <property type="entry name" value="WASH-4_N"/>
    <property type="match status" value="1"/>
</dbReference>
<feature type="domain" description="WASH complex subunit 7 central" evidence="2">
    <location>
        <begin position="657"/>
        <end position="750"/>
    </location>
</feature>
<gene>
    <name evidence="5" type="ORF">CTAYLR_005928</name>
</gene>
<dbReference type="GO" id="GO:0016197">
    <property type="term" value="P:endosomal transport"/>
    <property type="evidence" value="ECO:0007669"/>
    <property type="project" value="TreeGrafter"/>
</dbReference>
<feature type="region of interest" description="Disordered" evidence="1">
    <location>
        <begin position="742"/>
        <end position="792"/>
    </location>
</feature>
<evidence type="ECO:0000313" key="6">
    <source>
        <dbReference type="Proteomes" id="UP001230188"/>
    </source>
</evidence>
<evidence type="ECO:0000259" key="3">
    <source>
        <dbReference type="Pfam" id="PF14745"/>
    </source>
</evidence>
<evidence type="ECO:0000259" key="4">
    <source>
        <dbReference type="Pfam" id="PF14746"/>
    </source>
</evidence>